<name>A0AAV5J9N8_9ROSI</name>
<evidence type="ECO:0000313" key="1">
    <source>
        <dbReference type="EMBL" id="GKV11329.1"/>
    </source>
</evidence>
<dbReference type="PANTHER" id="PTHR33116:SF78">
    <property type="entry name" value="OS12G0587133 PROTEIN"/>
    <property type="match status" value="1"/>
</dbReference>
<organism evidence="1 2">
    <name type="scientific">Rubroshorea leprosula</name>
    <dbReference type="NCBI Taxonomy" id="152421"/>
    <lineage>
        <taxon>Eukaryota</taxon>
        <taxon>Viridiplantae</taxon>
        <taxon>Streptophyta</taxon>
        <taxon>Embryophyta</taxon>
        <taxon>Tracheophyta</taxon>
        <taxon>Spermatophyta</taxon>
        <taxon>Magnoliopsida</taxon>
        <taxon>eudicotyledons</taxon>
        <taxon>Gunneridae</taxon>
        <taxon>Pentapetalae</taxon>
        <taxon>rosids</taxon>
        <taxon>malvids</taxon>
        <taxon>Malvales</taxon>
        <taxon>Dipterocarpaceae</taxon>
        <taxon>Rubroshorea</taxon>
    </lineage>
</organism>
<accession>A0AAV5J9N8</accession>
<gene>
    <name evidence="1" type="ORF">SLEP1_g22593</name>
</gene>
<keyword evidence="2" id="KW-1185">Reference proteome</keyword>
<dbReference type="Proteomes" id="UP001054252">
    <property type="component" value="Unassembled WGS sequence"/>
</dbReference>
<evidence type="ECO:0000313" key="2">
    <source>
        <dbReference type="Proteomes" id="UP001054252"/>
    </source>
</evidence>
<sequence>MSGLRINFSKSSVSSLNVSQRWIQGATSVMHCEIGKIPLMYLEMPVGGENGSSKTWDPVINKFRVKLAAWKFVALSVGGRITLLNSIISALPIFYMKIPWVKWDYVCTSKRKGGLGVSDLRRKNWALLGKWWFRLGDGAEGLWKQVVWEKYYGGREEVDITAVDTVQVSRIWRDVISIGLRSTSLKNMLVNGFKWEVGDGSRVCFWREVWIGEKPLRDLCPRLFELAVKKDSLASEMGGWEEGCWRWNIAWRRGRLGREQDEELVLWENVNRVQIKAGTDDCWHWVHGSDGKYVEAWLIWVRVLSWWGMETVLPNVVRGVAEFFLFGLGKVIGKELASCIFLVTSCYKKEQKHAEGVPYEYKW</sequence>
<reference evidence="1 2" key="1">
    <citation type="journal article" date="2021" name="Commun. Biol.">
        <title>The genome of Shorea leprosula (Dipterocarpaceae) highlights the ecological relevance of drought in aseasonal tropical rainforests.</title>
        <authorList>
            <person name="Ng K.K.S."/>
            <person name="Kobayashi M.J."/>
            <person name="Fawcett J.A."/>
            <person name="Hatakeyama M."/>
            <person name="Paape T."/>
            <person name="Ng C.H."/>
            <person name="Ang C.C."/>
            <person name="Tnah L.H."/>
            <person name="Lee C.T."/>
            <person name="Nishiyama T."/>
            <person name="Sese J."/>
            <person name="O'Brien M.J."/>
            <person name="Copetti D."/>
            <person name="Mohd Noor M.I."/>
            <person name="Ong R.C."/>
            <person name="Putra M."/>
            <person name="Sireger I.Z."/>
            <person name="Indrioko S."/>
            <person name="Kosugi Y."/>
            <person name="Izuno A."/>
            <person name="Isagi Y."/>
            <person name="Lee S.L."/>
            <person name="Shimizu K.K."/>
        </authorList>
    </citation>
    <scope>NUCLEOTIDE SEQUENCE [LARGE SCALE GENOMIC DNA]</scope>
    <source>
        <strain evidence="1">214</strain>
    </source>
</reference>
<comment type="caution">
    <text evidence="1">The sequence shown here is derived from an EMBL/GenBank/DDBJ whole genome shotgun (WGS) entry which is preliminary data.</text>
</comment>
<proteinExistence type="predicted"/>
<dbReference type="PANTHER" id="PTHR33116">
    <property type="entry name" value="REVERSE TRANSCRIPTASE ZINC-BINDING DOMAIN-CONTAINING PROTEIN-RELATED-RELATED"/>
    <property type="match status" value="1"/>
</dbReference>
<dbReference type="EMBL" id="BPVZ01000034">
    <property type="protein sequence ID" value="GKV11329.1"/>
    <property type="molecule type" value="Genomic_DNA"/>
</dbReference>
<protein>
    <submittedName>
        <fullName evidence="1">Uncharacterized protein</fullName>
    </submittedName>
</protein>
<dbReference type="AlphaFoldDB" id="A0AAV5J9N8"/>